<evidence type="ECO:0000313" key="2">
    <source>
        <dbReference type="RefSeq" id="XP_034247522.1"/>
    </source>
</evidence>
<dbReference type="Pfam" id="PF11095">
    <property type="entry name" value="Gemin7"/>
    <property type="match status" value="1"/>
</dbReference>
<dbReference type="PANTHER" id="PTHR14679">
    <property type="entry name" value="GEM-ASSOCIATED PROTEIN 7"/>
    <property type="match status" value="1"/>
</dbReference>
<dbReference type="PANTHER" id="PTHR14679:SF1">
    <property type="entry name" value="GEM-ASSOCIATED PROTEIN 7"/>
    <property type="match status" value="1"/>
</dbReference>
<dbReference type="RefSeq" id="XP_034247525.1">
    <property type="nucleotide sequence ID" value="XM_034391634.1"/>
</dbReference>
<dbReference type="Gene3D" id="2.30.30.100">
    <property type="match status" value="1"/>
</dbReference>
<dbReference type="RefSeq" id="XP_034247523.1">
    <property type="nucleotide sequence ID" value="XM_034391632.1"/>
</dbReference>
<protein>
    <submittedName>
        <fullName evidence="2 3">Gem-associated protein 7-like isoform X1</fullName>
    </submittedName>
</protein>
<accession>A0A6P8ZDG6</accession>
<evidence type="ECO:0000313" key="4">
    <source>
        <dbReference type="RefSeq" id="XP_034247524.1"/>
    </source>
</evidence>
<dbReference type="RefSeq" id="XP_034247522.1">
    <property type="nucleotide sequence ID" value="XM_034391631.1"/>
</dbReference>
<evidence type="ECO:0000313" key="1">
    <source>
        <dbReference type="Proteomes" id="UP000515158"/>
    </source>
</evidence>
<dbReference type="GO" id="GO:0034719">
    <property type="term" value="C:SMN-Sm protein complex"/>
    <property type="evidence" value="ECO:0007669"/>
    <property type="project" value="InterPro"/>
</dbReference>
<evidence type="ECO:0000313" key="3">
    <source>
        <dbReference type="RefSeq" id="XP_034247523.1"/>
    </source>
</evidence>
<dbReference type="GeneID" id="117649159"/>
<organism evidence="2">
    <name type="scientific">Thrips palmi</name>
    <name type="common">Melon thrips</name>
    <dbReference type="NCBI Taxonomy" id="161013"/>
    <lineage>
        <taxon>Eukaryota</taxon>
        <taxon>Metazoa</taxon>
        <taxon>Ecdysozoa</taxon>
        <taxon>Arthropoda</taxon>
        <taxon>Hexapoda</taxon>
        <taxon>Insecta</taxon>
        <taxon>Pterygota</taxon>
        <taxon>Neoptera</taxon>
        <taxon>Paraneoptera</taxon>
        <taxon>Thysanoptera</taxon>
        <taxon>Terebrantia</taxon>
        <taxon>Thripoidea</taxon>
        <taxon>Thripidae</taxon>
        <taxon>Thrips</taxon>
    </lineage>
</organism>
<dbReference type="AlphaFoldDB" id="A0A6P8ZDG6"/>
<dbReference type="RefSeq" id="XP_034247524.1">
    <property type="nucleotide sequence ID" value="XM_034391633.1"/>
</dbReference>
<dbReference type="KEGG" id="tpal:117649159"/>
<dbReference type="Proteomes" id="UP000515158">
    <property type="component" value="Unplaced"/>
</dbReference>
<sequence>MTANCPEVPSLIPSKEEEVQQARSYLRERFIRALLAMNGLVTGRTANFRMYENTNVSAVFGSCDREFVNIYVKSLDTPLGSIPDALLRTNDIECISINEIDPSA</sequence>
<reference evidence="2 3" key="1">
    <citation type="submission" date="2025-04" db="UniProtKB">
        <authorList>
            <consortium name="RefSeq"/>
        </authorList>
    </citation>
    <scope>IDENTIFICATION</scope>
    <source>
        <tissue evidence="2 3">Total insect</tissue>
    </source>
</reference>
<dbReference type="GO" id="GO:0000387">
    <property type="term" value="P:spliceosomal snRNP assembly"/>
    <property type="evidence" value="ECO:0007669"/>
    <property type="project" value="TreeGrafter"/>
</dbReference>
<keyword evidence="1" id="KW-1185">Reference proteome</keyword>
<gene>
    <name evidence="2 3 4 5" type="primary">LOC117649159</name>
</gene>
<dbReference type="OrthoDB" id="70763at2759"/>
<evidence type="ECO:0000313" key="5">
    <source>
        <dbReference type="RefSeq" id="XP_034247525.1"/>
    </source>
</evidence>
<dbReference type="InterPro" id="IPR020338">
    <property type="entry name" value="SMN_gemin7"/>
</dbReference>
<proteinExistence type="predicted"/>
<name>A0A6P8ZDG6_THRPL</name>